<evidence type="ECO:0000256" key="7">
    <source>
        <dbReference type="SAM" id="MobiDB-lite"/>
    </source>
</evidence>
<comment type="similarity">
    <text evidence="1 5 6">Belongs to the peptidase S8 family.</text>
</comment>
<evidence type="ECO:0000313" key="11">
    <source>
        <dbReference type="Proteomes" id="UP000831327"/>
    </source>
</evidence>
<keyword evidence="4 5" id="KW-0720">Serine protease</keyword>
<feature type="signal peptide" evidence="8">
    <location>
        <begin position="1"/>
        <end position="23"/>
    </location>
</feature>
<evidence type="ECO:0000256" key="3">
    <source>
        <dbReference type="ARBA" id="ARBA00022801"/>
    </source>
</evidence>
<evidence type="ECO:0000256" key="2">
    <source>
        <dbReference type="ARBA" id="ARBA00022670"/>
    </source>
</evidence>
<dbReference type="PROSITE" id="PS51892">
    <property type="entry name" value="SUBTILASE"/>
    <property type="match status" value="1"/>
</dbReference>
<dbReference type="InterPro" id="IPR036852">
    <property type="entry name" value="Peptidase_S8/S53_dom_sf"/>
</dbReference>
<evidence type="ECO:0000256" key="1">
    <source>
        <dbReference type="ARBA" id="ARBA00011073"/>
    </source>
</evidence>
<dbReference type="GO" id="GO:0008233">
    <property type="term" value="F:peptidase activity"/>
    <property type="evidence" value="ECO:0007669"/>
    <property type="project" value="UniProtKB-KW"/>
</dbReference>
<feature type="chain" id="PRO_5047040974" evidence="8">
    <location>
        <begin position="24"/>
        <end position="444"/>
    </location>
</feature>
<dbReference type="SUPFAM" id="SSF52743">
    <property type="entry name" value="Subtilisin-like"/>
    <property type="match status" value="1"/>
</dbReference>
<proteinExistence type="inferred from homology"/>
<dbReference type="Gene3D" id="3.40.50.200">
    <property type="entry name" value="Peptidase S8/S53 domain"/>
    <property type="match status" value="1"/>
</dbReference>
<evidence type="ECO:0000256" key="5">
    <source>
        <dbReference type="PROSITE-ProRule" id="PRU01240"/>
    </source>
</evidence>
<evidence type="ECO:0000313" key="10">
    <source>
        <dbReference type="EMBL" id="BDG75014.1"/>
    </source>
</evidence>
<evidence type="ECO:0000256" key="4">
    <source>
        <dbReference type="ARBA" id="ARBA00022825"/>
    </source>
</evidence>
<dbReference type="Pfam" id="PF00082">
    <property type="entry name" value="Peptidase_S8"/>
    <property type="match status" value="1"/>
</dbReference>
<dbReference type="PROSITE" id="PS00138">
    <property type="entry name" value="SUBTILASE_SER"/>
    <property type="match status" value="1"/>
</dbReference>
<keyword evidence="8" id="KW-0732">Signal</keyword>
<dbReference type="GO" id="GO:0006508">
    <property type="term" value="P:proteolysis"/>
    <property type="evidence" value="ECO:0007669"/>
    <property type="project" value="UniProtKB-KW"/>
</dbReference>
<reference evidence="10 11" key="1">
    <citation type="journal article" date="2016" name="Microbes Environ.">
        <title>Phylogenetically diverse aerobic anoxygenic phototrophic bacteria isolated from epilithic biofilms in Tama river, Japan.</title>
        <authorList>
            <person name="Hirose S."/>
            <person name="Matsuura K."/>
            <person name="Haruta S."/>
        </authorList>
    </citation>
    <scope>NUCLEOTIDE SEQUENCE [LARGE SCALE GENOMIC DNA]</scope>
    <source>
        <strain evidence="10 11">S08</strain>
    </source>
</reference>
<feature type="active site" description="Charge relay system" evidence="5">
    <location>
        <position position="199"/>
    </location>
</feature>
<feature type="active site" description="Charge relay system" evidence="5">
    <location>
        <position position="379"/>
    </location>
</feature>
<gene>
    <name evidence="10" type="ORF">Rmf_49430</name>
</gene>
<organism evidence="10 11">
    <name type="scientific">Roseomonas fluvialis</name>
    <dbReference type="NCBI Taxonomy" id="1750527"/>
    <lineage>
        <taxon>Bacteria</taxon>
        <taxon>Pseudomonadati</taxon>
        <taxon>Pseudomonadota</taxon>
        <taxon>Alphaproteobacteria</taxon>
        <taxon>Acetobacterales</taxon>
        <taxon>Roseomonadaceae</taxon>
        <taxon>Roseomonas</taxon>
    </lineage>
</organism>
<accession>A0ABM7Y8Y8</accession>
<dbReference type="InterPro" id="IPR015500">
    <property type="entry name" value="Peptidase_S8_subtilisin-rel"/>
</dbReference>
<evidence type="ECO:0000259" key="9">
    <source>
        <dbReference type="Pfam" id="PF00082"/>
    </source>
</evidence>
<keyword evidence="2 5" id="KW-0645">Protease</keyword>
<protein>
    <submittedName>
        <fullName evidence="10">Protease</fullName>
    </submittedName>
</protein>
<dbReference type="Proteomes" id="UP000831327">
    <property type="component" value="Chromosome"/>
</dbReference>
<dbReference type="PRINTS" id="PR00723">
    <property type="entry name" value="SUBTILISIN"/>
</dbReference>
<feature type="domain" description="Peptidase S8/S53" evidence="9">
    <location>
        <begin position="194"/>
        <end position="392"/>
    </location>
</feature>
<evidence type="ECO:0000256" key="6">
    <source>
        <dbReference type="RuleBase" id="RU003355"/>
    </source>
</evidence>
<dbReference type="PANTHER" id="PTHR43399">
    <property type="entry name" value="SUBTILISIN-RELATED"/>
    <property type="match status" value="1"/>
</dbReference>
<name>A0ABM7Y8Y8_9PROT</name>
<feature type="active site" description="Charge relay system" evidence="5">
    <location>
        <position position="231"/>
    </location>
</feature>
<sequence>MTRRAPRLLAVLAVLLLSGGAPAWGDDDGDDGGGGGAGAGGAGGGGGGGGPGSSGDGAGRSAADRGGLGPNPGRIPMPPSWQRALDNLFGVTPAPAPARAAPPRAEIVALGIPPAALGPLRAQGFAVVAERTPVGLVRLRGPAGLTEAQAFARLRAAAPAAVVDRNHRYRLAGEVEAEAEAPAAAPGCASPSGLIALIDTGVDPRHPALAGRIERQEVLRGPGRRASRTTHGTAVAARLAAAVPGPRIAVLDAFHLGPDGDAADAYDLAAAVARAGEIGAEIATVSVVGPANAVLDRLGREAAARGTVFVAAAGNDGPRAAPLYPAAYGWTVAVTAVDGAGRPWPRAAAGPHITFAAVGVDVPIAQGAQARPRRWSGTSFAAPVVSATLAMVPGSGAARIEALAALARDAGTPGRDPVYGWGVVEPRPCAPTTLVSGSDRAADR</sequence>
<feature type="region of interest" description="Disordered" evidence="7">
    <location>
        <begin position="26"/>
        <end position="81"/>
    </location>
</feature>
<dbReference type="InterPro" id="IPR000209">
    <property type="entry name" value="Peptidase_S8/S53_dom"/>
</dbReference>
<dbReference type="InterPro" id="IPR051048">
    <property type="entry name" value="Peptidase_S8/S53_subtilisin"/>
</dbReference>
<dbReference type="EMBL" id="AP025637">
    <property type="protein sequence ID" value="BDG75014.1"/>
    <property type="molecule type" value="Genomic_DNA"/>
</dbReference>
<dbReference type="InterPro" id="IPR023827">
    <property type="entry name" value="Peptidase_S8_Asp-AS"/>
</dbReference>
<feature type="compositionally biased region" description="Gly residues" evidence="7">
    <location>
        <begin position="32"/>
        <end position="58"/>
    </location>
</feature>
<dbReference type="RefSeq" id="WP_244457109.1">
    <property type="nucleotide sequence ID" value="NZ_AP025637.1"/>
</dbReference>
<evidence type="ECO:0000256" key="8">
    <source>
        <dbReference type="SAM" id="SignalP"/>
    </source>
</evidence>
<dbReference type="PROSITE" id="PS00136">
    <property type="entry name" value="SUBTILASE_ASP"/>
    <property type="match status" value="1"/>
</dbReference>
<dbReference type="InterPro" id="IPR023828">
    <property type="entry name" value="Peptidase_S8_Ser-AS"/>
</dbReference>
<keyword evidence="11" id="KW-1185">Reference proteome</keyword>
<keyword evidence="3 5" id="KW-0378">Hydrolase</keyword>
<dbReference type="PANTHER" id="PTHR43399:SF4">
    <property type="entry name" value="CELL WALL-ASSOCIATED PROTEASE"/>
    <property type="match status" value="1"/>
</dbReference>